<evidence type="ECO:0000313" key="2">
    <source>
        <dbReference type="Proteomes" id="UP001151760"/>
    </source>
</evidence>
<dbReference type="EMBL" id="BQNB010020089">
    <property type="protein sequence ID" value="GJT92224.1"/>
    <property type="molecule type" value="Genomic_DNA"/>
</dbReference>
<name>A0ABQ5HXE7_9ASTR</name>
<keyword evidence="2" id="KW-1185">Reference proteome</keyword>
<reference evidence="1" key="1">
    <citation type="journal article" date="2022" name="Int. J. Mol. Sci.">
        <title>Draft Genome of Tanacetum Coccineum: Genomic Comparison of Closely Related Tanacetum-Family Plants.</title>
        <authorList>
            <person name="Yamashiro T."/>
            <person name="Shiraishi A."/>
            <person name="Nakayama K."/>
            <person name="Satake H."/>
        </authorList>
    </citation>
    <scope>NUCLEOTIDE SEQUENCE</scope>
</reference>
<protein>
    <submittedName>
        <fullName evidence="1">Uncharacterized protein</fullName>
    </submittedName>
</protein>
<proteinExistence type="predicted"/>
<organism evidence="1 2">
    <name type="scientific">Tanacetum coccineum</name>
    <dbReference type="NCBI Taxonomy" id="301880"/>
    <lineage>
        <taxon>Eukaryota</taxon>
        <taxon>Viridiplantae</taxon>
        <taxon>Streptophyta</taxon>
        <taxon>Embryophyta</taxon>
        <taxon>Tracheophyta</taxon>
        <taxon>Spermatophyta</taxon>
        <taxon>Magnoliopsida</taxon>
        <taxon>eudicotyledons</taxon>
        <taxon>Gunneridae</taxon>
        <taxon>Pentapetalae</taxon>
        <taxon>asterids</taxon>
        <taxon>campanulids</taxon>
        <taxon>Asterales</taxon>
        <taxon>Asteraceae</taxon>
        <taxon>Asteroideae</taxon>
        <taxon>Anthemideae</taxon>
        <taxon>Anthemidinae</taxon>
        <taxon>Tanacetum</taxon>
    </lineage>
</organism>
<comment type="caution">
    <text evidence="1">The sequence shown here is derived from an EMBL/GenBank/DDBJ whole genome shotgun (WGS) entry which is preliminary data.</text>
</comment>
<dbReference type="Proteomes" id="UP001151760">
    <property type="component" value="Unassembled WGS sequence"/>
</dbReference>
<gene>
    <name evidence="1" type="ORF">Tco_1081069</name>
</gene>
<sequence>MQLAASNKKIEYKLLRCSTTLTDKLDVEHPKGYRYSPLTVKPIPLRRGRPGYLTIVVDYFFNNDMEYIKTFDLKKTYTTSITKTKTARYKIVGIEDMVPTLWSTIKHAYDKDAIKGINVKSVSVKKLHGYGYLEEIVDVEWRTHFPWHVTLTLEVVPSYGKAMRKKEKSLDYNNSFFGEYECSSLALDKEETRDEKEEIGSLETRSNNVSDQEIYAIQRTSKKKLNEVKFIPYGLEFVTGIHATMAKPGMKVDLLKSRGVNKRMMKKVEGYFLMVMEVKGFEKMLMIENFSSSRRMKVVIDEGDKEMTAEARIERVKFAEKENSEKFVSLPKAVL</sequence>
<accession>A0ABQ5HXE7</accession>
<reference evidence="1" key="2">
    <citation type="submission" date="2022-01" db="EMBL/GenBank/DDBJ databases">
        <authorList>
            <person name="Yamashiro T."/>
            <person name="Shiraishi A."/>
            <person name="Satake H."/>
            <person name="Nakayama K."/>
        </authorList>
    </citation>
    <scope>NUCLEOTIDE SEQUENCE</scope>
</reference>
<evidence type="ECO:0000313" key="1">
    <source>
        <dbReference type="EMBL" id="GJT92224.1"/>
    </source>
</evidence>